<evidence type="ECO:0000259" key="2">
    <source>
        <dbReference type="Pfam" id="PF02954"/>
    </source>
</evidence>
<name>A0A511B2Y5_9PROT</name>
<dbReference type="Gene3D" id="3.30.450.40">
    <property type="match status" value="1"/>
</dbReference>
<dbReference type="Gene3D" id="1.10.10.60">
    <property type="entry name" value="Homeodomain-like"/>
    <property type="match status" value="1"/>
</dbReference>
<comment type="caution">
    <text evidence="3">The sequence shown here is derived from an EMBL/GenBank/DDBJ whole genome shotgun (WGS) entry which is preliminary data.</text>
</comment>
<dbReference type="SUPFAM" id="SSF46689">
    <property type="entry name" value="Homeodomain-like"/>
    <property type="match status" value="1"/>
</dbReference>
<accession>A0A511B2Y5</accession>
<dbReference type="Proteomes" id="UP000321230">
    <property type="component" value="Unassembled WGS sequence"/>
</dbReference>
<evidence type="ECO:0000313" key="4">
    <source>
        <dbReference type="Proteomes" id="UP000321230"/>
    </source>
</evidence>
<dbReference type="EMBL" id="BJUZ01000002">
    <property type="protein sequence ID" value="GEK94023.1"/>
    <property type="molecule type" value="Genomic_DNA"/>
</dbReference>
<protein>
    <submittedName>
        <fullName evidence="3">Transcriptional regulator</fullName>
    </submittedName>
</protein>
<dbReference type="GO" id="GO:0043565">
    <property type="term" value="F:sequence-specific DNA binding"/>
    <property type="evidence" value="ECO:0007669"/>
    <property type="project" value="InterPro"/>
</dbReference>
<dbReference type="InterPro" id="IPR029016">
    <property type="entry name" value="GAF-like_dom_sf"/>
</dbReference>
<dbReference type="InterPro" id="IPR009057">
    <property type="entry name" value="Homeodomain-like_sf"/>
</dbReference>
<reference evidence="3 4" key="1">
    <citation type="submission" date="2019-07" db="EMBL/GenBank/DDBJ databases">
        <title>Whole genome shotgun sequence of Gluconobacter wancherniae NBRC 103581.</title>
        <authorList>
            <person name="Hosoyama A."/>
            <person name="Uohara A."/>
            <person name="Ohji S."/>
            <person name="Ichikawa N."/>
        </authorList>
    </citation>
    <scope>NUCLEOTIDE SEQUENCE [LARGE SCALE GENOMIC DNA]</scope>
    <source>
        <strain evidence="3 4">NBRC 103581</strain>
    </source>
</reference>
<gene>
    <name evidence="3" type="ORF">GWA01_17930</name>
</gene>
<dbReference type="InterPro" id="IPR002197">
    <property type="entry name" value="HTH_Fis"/>
</dbReference>
<organism evidence="3 4">
    <name type="scientific">Gluconobacter wancherniae NBRC 103581</name>
    <dbReference type="NCBI Taxonomy" id="656744"/>
    <lineage>
        <taxon>Bacteria</taxon>
        <taxon>Pseudomonadati</taxon>
        <taxon>Pseudomonadota</taxon>
        <taxon>Alphaproteobacteria</taxon>
        <taxon>Acetobacterales</taxon>
        <taxon>Acetobacteraceae</taxon>
        <taxon>Gluconobacter</taxon>
    </lineage>
</organism>
<dbReference type="AlphaFoldDB" id="A0A511B2Y5"/>
<dbReference type="PRINTS" id="PR01590">
    <property type="entry name" value="HTHFIS"/>
</dbReference>
<keyword evidence="4" id="KW-1185">Reference proteome</keyword>
<proteinExistence type="predicted"/>
<feature type="domain" description="DNA binding HTH" evidence="2">
    <location>
        <begin position="258"/>
        <end position="295"/>
    </location>
</feature>
<dbReference type="RefSeq" id="WP_146796596.1">
    <property type="nucleotide sequence ID" value="NZ_BARC01000007.1"/>
</dbReference>
<dbReference type="Pfam" id="PF01590">
    <property type="entry name" value="GAF"/>
    <property type="match status" value="1"/>
</dbReference>
<dbReference type="OrthoDB" id="9805953at2"/>
<evidence type="ECO:0000313" key="3">
    <source>
        <dbReference type="EMBL" id="GEK94023.1"/>
    </source>
</evidence>
<dbReference type="SUPFAM" id="SSF55781">
    <property type="entry name" value="GAF domain-like"/>
    <property type="match status" value="1"/>
</dbReference>
<feature type="domain" description="GAF" evidence="1">
    <location>
        <begin position="49"/>
        <end position="182"/>
    </location>
</feature>
<dbReference type="InterPro" id="IPR003018">
    <property type="entry name" value="GAF"/>
</dbReference>
<dbReference type="Pfam" id="PF02954">
    <property type="entry name" value="HTH_8"/>
    <property type="match status" value="1"/>
</dbReference>
<evidence type="ECO:0000259" key="1">
    <source>
        <dbReference type="Pfam" id="PF01590"/>
    </source>
</evidence>
<sequence>MVLLPNDILLSESWSRCSTVYGLNPSVEWETTVLSAPEIRYLCDRHRPLIQAAAPEMDRLHTLVRGLGFVVLLADANGYILARRIQPEAYDRCRRWRLQIGALWDEATAGTNGIGTCLSEGKPIIITQEQHWRFCFRPLTGLGVPLFGAQGQLSGVLDLSALPGTTSEPFALLLMDALQTAACRLENQLFRNYFPKETIITLGPPLYSSMPLAALDADGRVIGATYAARQQMNWHDHQISKQPVLMTLLDAQEKPCFRKAEEHVIRSALAANNRNVSAAARSLGISRSTLHRKIKILGREG</sequence>